<evidence type="ECO:0000313" key="4">
    <source>
        <dbReference type="Proteomes" id="UP000198728"/>
    </source>
</evidence>
<dbReference type="PROSITE" id="PS50914">
    <property type="entry name" value="BON"/>
    <property type="match status" value="1"/>
</dbReference>
<dbReference type="InterPro" id="IPR007055">
    <property type="entry name" value="BON_dom"/>
</dbReference>
<dbReference type="InterPro" id="IPR032789">
    <property type="entry name" value="T2SS-T3SS_pil_N"/>
</dbReference>
<dbReference type="Pfam" id="PF04972">
    <property type="entry name" value="BON"/>
    <property type="match status" value="3"/>
</dbReference>
<evidence type="ECO:0000259" key="2">
    <source>
        <dbReference type="PROSITE" id="PS50914"/>
    </source>
</evidence>
<protein>
    <submittedName>
        <fullName evidence="3">BON domain-containing protein</fullName>
    </submittedName>
</protein>
<evidence type="ECO:0000256" key="1">
    <source>
        <dbReference type="SAM" id="SignalP"/>
    </source>
</evidence>
<feature type="domain" description="BON" evidence="2">
    <location>
        <begin position="255"/>
        <end position="327"/>
    </location>
</feature>
<dbReference type="STRING" id="441112.SAMN04488094_11071"/>
<dbReference type="OrthoDB" id="7841139at2"/>
<evidence type="ECO:0000313" key="3">
    <source>
        <dbReference type="EMBL" id="SFC85829.1"/>
    </source>
</evidence>
<keyword evidence="4" id="KW-1185">Reference proteome</keyword>
<reference evidence="3 4" key="1">
    <citation type="submission" date="2016-10" db="EMBL/GenBank/DDBJ databases">
        <authorList>
            <person name="de Groot N.N."/>
        </authorList>
    </citation>
    <scope>NUCLEOTIDE SEQUENCE [LARGE SCALE GENOMIC DNA]</scope>
    <source>
        <strain evidence="3 4">DSM 19548</strain>
    </source>
</reference>
<organism evidence="3 4">
    <name type="scientific">Tropicimonas isoalkanivorans</name>
    <dbReference type="NCBI Taxonomy" id="441112"/>
    <lineage>
        <taxon>Bacteria</taxon>
        <taxon>Pseudomonadati</taxon>
        <taxon>Pseudomonadota</taxon>
        <taxon>Alphaproteobacteria</taxon>
        <taxon>Rhodobacterales</taxon>
        <taxon>Roseobacteraceae</taxon>
        <taxon>Tropicimonas</taxon>
    </lineage>
</organism>
<accession>A0A1I1MK97</accession>
<keyword evidence="1" id="KW-0732">Signal</keyword>
<feature type="chain" id="PRO_5011704216" evidence="1">
    <location>
        <begin position="27"/>
        <end position="391"/>
    </location>
</feature>
<proteinExistence type="predicted"/>
<dbReference type="AlphaFoldDB" id="A0A1I1MK97"/>
<name>A0A1I1MK97_9RHOB</name>
<sequence>MFKKTIFKYGAASVFLAVAIAGPGWAKPNVSFSALDPGPVRPLKVAATPAKRPVVEPEQIEITTDGAMALQSDRPFVELSIANPEVADISTISETLVYVLGKRPGSTTMMMLGEGGELMRIVHVRVSPDITELKARLAELLPGEEIDAFTANDGIILLGSVGSDANMRRAVELAGHYAPGQISNLLTVKQVEAPAADFDGFRGQLRSLLPGQEIAVETVNGGIILSGAVESATVVQNAVKLAESYAPGQVTSFLTVTEAPRPVPDAGLLQAKLTEILPEEAIDVHLIGGSVVLSGEVSSQDSLQQALQVARIVCDGATISNMLTVEKSRACVVRTRKGGDLVETAIPCRAQPKRVSARAATGVPLGQTVGDEALAPVASPTPADRALAGNP</sequence>
<dbReference type="RefSeq" id="WP_093361653.1">
    <property type="nucleotide sequence ID" value="NZ_FOLG01000010.1"/>
</dbReference>
<dbReference type="Gene3D" id="3.40.1520.20">
    <property type="match status" value="1"/>
</dbReference>
<feature type="signal peptide" evidence="1">
    <location>
        <begin position="1"/>
        <end position="26"/>
    </location>
</feature>
<dbReference type="Pfam" id="PF13629">
    <property type="entry name" value="T2SS-T3SS_pil_N"/>
    <property type="match status" value="1"/>
</dbReference>
<gene>
    <name evidence="3" type="ORF">SAMN04488094_11071</name>
</gene>
<dbReference type="Proteomes" id="UP000198728">
    <property type="component" value="Unassembled WGS sequence"/>
</dbReference>
<dbReference type="EMBL" id="FOLG01000010">
    <property type="protein sequence ID" value="SFC85829.1"/>
    <property type="molecule type" value="Genomic_DNA"/>
</dbReference>